<dbReference type="EMBL" id="CAMXCT030000442">
    <property type="protein sequence ID" value="CAL4766173.1"/>
    <property type="molecule type" value="Genomic_DNA"/>
</dbReference>
<dbReference type="OrthoDB" id="443356at2759"/>
<dbReference type="EMBL" id="CAMXCT020000442">
    <property type="protein sequence ID" value="CAL1132236.1"/>
    <property type="molecule type" value="Genomic_DNA"/>
</dbReference>
<sequence length="286" mass="31287">MRRSFFYVEGYGELMEDWLQSRTTQINQEFLQRGTAILGSNFSEVVSRLRQIFRPGRWMFLSDPRVEGDLITLFLEDSIPRHVLSMTSLTKLLELVGSNGGDDFHIYNDIVRLPPLSSPALGPQDLTESALLEVLKRLPCFPPLQRLVGPGGRYRFGRMEVVFQLTATELAAQVVASPLPVPEVLRALDFFVQFGPQEYPTATVDAVKASDQLMCGTTQILDLNAMPTLPKLGFQMPLGQLGAAIAPIAPLGSLGAIGPGPVPQPMGSLAMPAFSGPKFGIDDDEI</sequence>
<accession>A0A9P1FK37</accession>
<evidence type="ECO:0000313" key="1">
    <source>
        <dbReference type="EMBL" id="CAI3978861.1"/>
    </source>
</evidence>
<reference evidence="2" key="2">
    <citation type="submission" date="2024-04" db="EMBL/GenBank/DDBJ databases">
        <authorList>
            <person name="Chen Y."/>
            <person name="Shah S."/>
            <person name="Dougan E. K."/>
            <person name="Thang M."/>
            <person name="Chan C."/>
        </authorList>
    </citation>
    <scope>NUCLEOTIDE SEQUENCE [LARGE SCALE GENOMIC DNA]</scope>
</reference>
<dbReference type="EMBL" id="CAMXCT010000442">
    <property type="protein sequence ID" value="CAI3978861.1"/>
    <property type="molecule type" value="Genomic_DNA"/>
</dbReference>
<comment type="caution">
    <text evidence="1">The sequence shown here is derived from an EMBL/GenBank/DDBJ whole genome shotgun (WGS) entry which is preliminary data.</text>
</comment>
<evidence type="ECO:0000313" key="2">
    <source>
        <dbReference type="EMBL" id="CAL1132236.1"/>
    </source>
</evidence>
<reference evidence="1" key="1">
    <citation type="submission" date="2022-10" db="EMBL/GenBank/DDBJ databases">
        <authorList>
            <person name="Chen Y."/>
            <person name="Dougan E. K."/>
            <person name="Chan C."/>
            <person name="Rhodes N."/>
            <person name="Thang M."/>
        </authorList>
    </citation>
    <scope>NUCLEOTIDE SEQUENCE</scope>
</reference>
<keyword evidence="4" id="KW-1185">Reference proteome</keyword>
<protein>
    <submittedName>
        <fullName evidence="3">SAM domain-containing protein</fullName>
    </submittedName>
</protein>
<proteinExistence type="predicted"/>
<gene>
    <name evidence="1" type="ORF">C1SCF055_LOCUS6858</name>
</gene>
<dbReference type="AlphaFoldDB" id="A0A9P1FK37"/>
<name>A0A9P1FK37_9DINO</name>
<organism evidence="1">
    <name type="scientific">Cladocopium goreaui</name>
    <dbReference type="NCBI Taxonomy" id="2562237"/>
    <lineage>
        <taxon>Eukaryota</taxon>
        <taxon>Sar</taxon>
        <taxon>Alveolata</taxon>
        <taxon>Dinophyceae</taxon>
        <taxon>Suessiales</taxon>
        <taxon>Symbiodiniaceae</taxon>
        <taxon>Cladocopium</taxon>
    </lineage>
</organism>
<dbReference type="Proteomes" id="UP001152797">
    <property type="component" value="Unassembled WGS sequence"/>
</dbReference>
<evidence type="ECO:0000313" key="4">
    <source>
        <dbReference type="Proteomes" id="UP001152797"/>
    </source>
</evidence>
<evidence type="ECO:0000313" key="3">
    <source>
        <dbReference type="EMBL" id="CAL4766173.1"/>
    </source>
</evidence>